<dbReference type="InterPro" id="IPR001296">
    <property type="entry name" value="Glyco_trans_1"/>
</dbReference>
<proteinExistence type="predicted"/>
<dbReference type="AlphaFoldDB" id="X1SWZ2"/>
<dbReference type="PANTHER" id="PTHR12526">
    <property type="entry name" value="GLYCOSYLTRANSFERASE"/>
    <property type="match status" value="1"/>
</dbReference>
<dbReference type="CDD" id="cd03801">
    <property type="entry name" value="GT4_PimA-like"/>
    <property type="match status" value="1"/>
</dbReference>
<feature type="domain" description="Glycosyl transferase family 1" evidence="1">
    <location>
        <begin position="1"/>
        <end position="58"/>
    </location>
</feature>
<dbReference type="Gene3D" id="3.40.50.2000">
    <property type="entry name" value="Glycogen Phosphorylase B"/>
    <property type="match status" value="2"/>
</dbReference>
<gene>
    <name evidence="2" type="ORF">S12H4_39103</name>
</gene>
<feature type="non-terminal residue" evidence="2">
    <location>
        <position position="1"/>
    </location>
</feature>
<reference evidence="2" key="1">
    <citation type="journal article" date="2014" name="Front. Microbiol.">
        <title>High frequency of phylogenetically diverse reductive dehalogenase-homologous genes in deep subseafloor sedimentary metagenomes.</title>
        <authorList>
            <person name="Kawai M."/>
            <person name="Futagami T."/>
            <person name="Toyoda A."/>
            <person name="Takaki Y."/>
            <person name="Nishi S."/>
            <person name="Hori S."/>
            <person name="Arai W."/>
            <person name="Tsubouchi T."/>
            <person name="Morono Y."/>
            <person name="Uchiyama I."/>
            <person name="Ito T."/>
            <person name="Fujiyama A."/>
            <person name="Inagaki F."/>
            <person name="Takami H."/>
        </authorList>
    </citation>
    <scope>NUCLEOTIDE SEQUENCE</scope>
    <source>
        <strain evidence="2">Expedition CK06-06</strain>
    </source>
</reference>
<feature type="non-terminal residue" evidence="2">
    <location>
        <position position="264"/>
    </location>
</feature>
<dbReference type="Pfam" id="PF00534">
    <property type="entry name" value="Glycos_transf_1"/>
    <property type="match status" value="1"/>
</dbReference>
<dbReference type="EMBL" id="BARW01023603">
    <property type="protein sequence ID" value="GAI97582.1"/>
    <property type="molecule type" value="Genomic_DNA"/>
</dbReference>
<organism evidence="2">
    <name type="scientific">marine sediment metagenome</name>
    <dbReference type="NCBI Taxonomy" id="412755"/>
    <lineage>
        <taxon>unclassified sequences</taxon>
        <taxon>metagenomes</taxon>
        <taxon>ecological metagenomes</taxon>
    </lineage>
</organism>
<accession>X1SWZ2</accession>
<sequence>CGLPVITTCVGDVEETIVDGENGFILPVNAASSEFVAVIQKLMDNPALAKQIGEKARETILKKWTWDKIIPQYEDLFTVCVSPKPRLKIGILWWQSRFLKETIEDVTLSKEALKRLGVTVREFDPKDIFPHYAGHFELSPKEELLQELNDCDLIWTGIYDIVLNEKARQKIKPPIIFQIDGYGKTSFHDGYVNPKIKNITNACDLVTFLDMNIYEVLKATGMKFNYDEMFFVPNGRITLPASKEIPSGWINKKKLVGSLMTENP</sequence>
<dbReference type="GO" id="GO:0016757">
    <property type="term" value="F:glycosyltransferase activity"/>
    <property type="evidence" value="ECO:0007669"/>
    <property type="project" value="InterPro"/>
</dbReference>
<comment type="caution">
    <text evidence="2">The sequence shown here is derived from an EMBL/GenBank/DDBJ whole genome shotgun (WGS) entry which is preliminary data.</text>
</comment>
<dbReference type="PANTHER" id="PTHR12526:SF637">
    <property type="entry name" value="GLYCOSYLTRANSFERASE EPSF-RELATED"/>
    <property type="match status" value="1"/>
</dbReference>
<evidence type="ECO:0000313" key="2">
    <source>
        <dbReference type="EMBL" id="GAI97582.1"/>
    </source>
</evidence>
<name>X1SWZ2_9ZZZZ</name>
<evidence type="ECO:0000259" key="1">
    <source>
        <dbReference type="Pfam" id="PF00534"/>
    </source>
</evidence>
<protein>
    <recommendedName>
        <fullName evidence="1">Glycosyl transferase family 1 domain-containing protein</fullName>
    </recommendedName>
</protein>
<dbReference type="SUPFAM" id="SSF53756">
    <property type="entry name" value="UDP-Glycosyltransferase/glycogen phosphorylase"/>
    <property type="match status" value="1"/>
</dbReference>